<feature type="compositionally biased region" description="Basic residues" evidence="1">
    <location>
        <begin position="139"/>
        <end position="149"/>
    </location>
</feature>
<keyword evidence="3" id="KW-1185">Reference proteome</keyword>
<gene>
    <name evidence="2" type="ORF">CALVIDRAFT_275976</name>
</gene>
<organism evidence="2 3">
    <name type="scientific">Calocera viscosa (strain TUFC12733)</name>
    <dbReference type="NCBI Taxonomy" id="1330018"/>
    <lineage>
        <taxon>Eukaryota</taxon>
        <taxon>Fungi</taxon>
        <taxon>Dikarya</taxon>
        <taxon>Basidiomycota</taxon>
        <taxon>Agaricomycotina</taxon>
        <taxon>Dacrymycetes</taxon>
        <taxon>Dacrymycetales</taxon>
        <taxon>Dacrymycetaceae</taxon>
        <taxon>Calocera</taxon>
    </lineage>
</organism>
<dbReference type="Proteomes" id="UP000076738">
    <property type="component" value="Unassembled WGS sequence"/>
</dbReference>
<proteinExistence type="predicted"/>
<dbReference type="EMBL" id="KV417269">
    <property type="protein sequence ID" value="KZP00450.1"/>
    <property type="molecule type" value="Genomic_DNA"/>
</dbReference>
<evidence type="ECO:0000256" key="1">
    <source>
        <dbReference type="SAM" id="MobiDB-lite"/>
    </source>
</evidence>
<protein>
    <submittedName>
        <fullName evidence="2">Uncharacterized protein</fullName>
    </submittedName>
</protein>
<evidence type="ECO:0000313" key="3">
    <source>
        <dbReference type="Proteomes" id="UP000076738"/>
    </source>
</evidence>
<name>A0A167R186_CALVF</name>
<sequence length="180" mass="19734">MGGTGRDGEDLQDDYRKEAGHCEERKGVGRDCRLLSGALGIVGRHCRIYTIAHRAPCQSPINQPLHHQRAFRPLAYPNINLLALISPYQNPACLREGGRVTQRVATHGAPKSGSEAQGGATCAHRMPAVPQPPLTHPSLRPHPHQHPHRQHRPLLSRLIFLTAICPCSTPLPLLTPHTAE</sequence>
<accession>A0A167R186</accession>
<feature type="region of interest" description="Disordered" evidence="1">
    <location>
        <begin position="108"/>
        <end position="149"/>
    </location>
</feature>
<evidence type="ECO:0000313" key="2">
    <source>
        <dbReference type="EMBL" id="KZP00450.1"/>
    </source>
</evidence>
<dbReference type="AlphaFoldDB" id="A0A167R186"/>
<reference evidence="2 3" key="1">
    <citation type="journal article" date="2016" name="Mol. Biol. Evol.">
        <title>Comparative Genomics of Early-Diverging Mushroom-Forming Fungi Provides Insights into the Origins of Lignocellulose Decay Capabilities.</title>
        <authorList>
            <person name="Nagy L.G."/>
            <person name="Riley R."/>
            <person name="Tritt A."/>
            <person name="Adam C."/>
            <person name="Daum C."/>
            <person name="Floudas D."/>
            <person name="Sun H."/>
            <person name="Yadav J.S."/>
            <person name="Pangilinan J."/>
            <person name="Larsson K.H."/>
            <person name="Matsuura K."/>
            <person name="Barry K."/>
            <person name="Labutti K."/>
            <person name="Kuo R."/>
            <person name="Ohm R.A."/>
            <person name="Bhattacharya S.S."/>
            <person name="Shirouzu T."/>
            <person name="Yoshinaga Y."/>
            <person name="Martin F.M."/>
            <person name="Grigoriev I.V."/>
            <person name="Hibbett D.S."/>
        </authorList>
    </citation>
    <scope>NUCLEOTIDE SEQUENCE [LARGE SCALE GENOMIC DNA]</scope>
    <source>
        <strain evidence="2 3">TUFC12733</strain>
    </source>
</reference>